<feature type="transmembrane region" description="Helical" evidence="6">
    <location>
        <begin position="491"/>
        <end position="513"/>
    </location>
</feature>
<dbReference type="PROSITE" id="PS50850">
    <property type="entry name" value="MFS"/>
    <property type="match status" value="1"/>
</dbReference>
<feature type="transmembrane region" description="Helical" evidence="6">
    <location>
        <begin position="441"/>
        <end position="461"/>
    </location>
</feature>
<proteinExistence type="predicted"/>
<dbReference type="Pfam" id="PF07690">
    <property type="entry name" value="MFS_1"/>
    <property type="match status" value="1"/>
</dbReference>
<dbReference type="InterPro" id="IPR050382">
    <property type="entry name" value="MFS_Na/Anion_cotransporter"/>
</dbReference>
<comment type="subcellular location">
    <subcellularLocation>
        <location evidence="1">Cell membrane</location>
        <topology evidence="1">Multi-pass membrane protein</topology>
    </subcellularLocation>
</comment>
<accession>A0A3S0B439</accession>
<evidence type="ECO:0000256" key="3">
    <source>
        <dbReference type="ARBA" id="ARBA00022989"/>
    </source>
</evidence>
<feature type="transmembrane region" description="Helical" evidence="6">
    <location>
        <begin position="82"/>
        <end position="103"/>
    </location>
</feature>
<reference evidence="8 9" key="1">
    <citation type="submission" date="2018-12" db="EMBL/GenBank/DDBJ databases">
        <title>YIM 101343 draft genome.</title>
        <authorList>
            <person name="Chen X."/>
        </authorList>
    </citation>
    <scope>NUCLEOTIDE SEQUENCE [LARGE SCALE GENOMIC DNA]</scope>
    <source>
        <strain evidence="8 9">YIM 101343</strain>
    </source>
</reference>
<dbReference type="GO" id="GO:0022857">
    <property type="term" value="F:transmembrane transporter activity"/>
    <property type="evidence" value="ECO:0007669"/>
    <property type="project" value="InterPro"/>
</dbReference>
<feature type="domain" description="Major facilitator superfamily (MFS) profile" evidence="7">
    <location>
        <begin position="85"/>
        <end position="517"/>
    </location>
</feature>
<feature type="transmembrane region" description="Helical" evidence="6">
    <location>
        <begin position="305"/>
        <end position="328"/>
    </location>
</feature>
<feature type="transmembrane region" description="Helical" evidence="6">
    <location>
        <begin position="407"/>
        <end position="434"/>
    </location>
</feature>
<organism evidence="8 9">
    <name type="scientific">Corynebacterium hylobatis</name>
    <dbReference type="NCBI Taxonomy" id="1859290"/>
    <lineage>
        <taxon>Bacteria</taxon>
        <taxon>Bacillati</taxon>
        <taxon>Actinomycetota</taxon>
        <taxon>Actinomycetes</taxon>
        <taxon>Mycobacteriales</taxon>
        <taxon>Corynebacteriaceae</taxon>
        <taxon>Corynebacterium</taxon>
    </lineage>
</organism>
<evidence type="ECO:0000313" key="8">
    <source>
        <dbReference type="EMBL" id="RSZ63132.1"/>
    </source>
</evidence>
<feature type="transmembrane region" description="Helical" evidence="6">
    <location>
        <begin position="239"/>
        <end position="258"/>
    </location>
</feature>
<dbReference type="GO" id="GO:0005886">
    <property type="term" value="C:plasma membrane"/>
    <property type="evidence" value="ECO:0007669"/>
    <property type="project" value="UniProtKB-SubCell"/>
</dbReference>
<dbReference type="PANTHER" id="PTHR11662:SF450">
    <property type="entry name" value="BLR1003 PROTEIN"/>
    <property type="match status" value="1"/>
</dbReference>
<feature type="transmembrane region" description="Helical" evidence="6">
    <location>
        <begin position="348"/>
        <end position="369"/>
    </location>
</feature>
<dbReference type="SUPFAM" id="SSF103473">
    <property type="entry name" value="MFS general substrate transporter"/>
    <property type="match status" value="1"/>
</dbReference>
<keyword evidence="9" id="KW-1185">Reference proteome</keyword>
<dbReference type="InterPro" id="IPR011701">
    <property type="entry name" value="MFS"/>
</dbReference>
<feature type="transmembrane region" description="Helical" evidence="6">
    <location>
        <begin position="180"/>
        <end position="200"/>
    </location>
</feature>
<dbReference type="Gene3D" id="1.20.1250.20">
    <property type="entry name" value="MFS general substrate transporter like domains"/>
    <property type="match status" value="2"/>
</dbReference>
<feature type="compositionally biased region" description="Polar residues" evidence="5">
    <location>
        <begin position="56"/>
        <end position="72"/>
    </location>
</feature>
<dbReference type="OrthoDB" id="4474610at2"/>
<evidence type="ECO:0000256" key="1">
    <source>
        <dbReference type="ARBA" id="ARBA00004651"/>
    </source>
</evidence>
<comment type="caution">
    <text evidence="8">The sequence shown here is derived from an EMBL/GenBank/DDBJ whole genome shotgun (WGS) entry which is preliminary data.</text>
</comment>
<keyword evidence="4 6" id="KW-0472">Membrane</keyword>
<dbReference type="AlphaFoldDB" id="A0A3S0B439"/>
<feature type="transmembrane region" description="Helical" evidence="6">
    <location>
        <begin position="381"/>
        <end position="401"/>
    </location>
</feature>
<evidence type="ECO:0000256" key="5">
    <source>
        <dbReference type="SAM" id="MobiDB-lite"/>
    </source>
</evidence>
<evidence type="ECO:0000313" key="9">
    <source>
        <dbReference type="Proteomes" id="UP000274907"/>
    </source>
</evidence>
<dbReference type="Proteomes" id="UP000274907">
    <property type="component" value="Unassembled WGS sequence"/>
</dbReference>
<dbReference type="InterPro" id="IPR036259">
    <property type="entry name" value="MFS_trans_sf"/>
</dbReference>
<protein>
    <submittedName>
        <fullName evidence="8">MFS transporter</fullName>
    </submittedName>
</protein>
<dbReference type="PANTHER" id="PTHR11662">
    <property type="entry name" value="SOLUTE CARRIER FAMILY 17"/>
    <property type="match status" value="1"/>
</dbReference>
<sequence>MSRHPYIKHLGTKGFPSTAVRKVTHSVKPPLLHSAPDLPFPPANLRNGGTVALRTTPRSGTRQASQTPATPTRSDRRTNRRAWTVVALLVVFQIIAFADKAVLGLVAPDAMAELGLTPTQFGFIGSAFFFLYSIVSILTGVIASRVSVHWIVLSLGIVWAVVQFPMLLGGGAAMLLATRIILGGAEGPATAMSLTSAHTWFAPSARALPSNLIAIGSTMGPVIAAPALALVISTWGWRWAFGALGLVGLVWCIAWICWGGSGPYLAKKQQTGKTPDVAEAGEAEAETEAATPSVDDQPAFPIWRVLLSLSFLAALVGAASNFFVQGFLTTWLPQYLSTVVGLSLPQVGVVTTFPWVIGALVLLLLGAVGHRLMQRGKTAHLAIASLFGLSTLAAGIFFLLVTVTTGYLSVFFLALAGGCSLVYPMSATAVSFCVGVRQRPIVMATLGGLAATGAIVSPMLVGQLMSRAGYVAPPKGVAPSPEMVTAMTTGVHSAFLITGIFLIIGGALCVLFLRPEKTVQRLRNLMDDNPSRN</sequence>
<name>A0A3S0B439_9CORY</name>
<feature type="transmembrane region" description="Helical" evidence="6">
    <location>
        <begin position="212"/>
        <end position="233"/>
    </location>
</feature>
<dbReference type="EMBL" id="RXHJ01000008">
    <property type="protein sequence ID" value="RSZ63132.1"/>
    <property type="molecule type" value="Genomic_DNA"/>
</dbReference>
<evidence type="ECO:0000256" key="4">
    <source>
        <dbReference type="ARBA" id="ARBA00023136"/>
    </source>
</evidence>
<gene>
    <name evidence="8" type="ORF">EAH68_08045</name>
</gene>
<feature type="transmembrane region" description="Helical" evidence="6">
    <location>
        <begin position="123"/>
        <end position="143"/>
    </location>
</feature>
<evidence type="ECO:0000256" key="6">
    <source>
        <dbReference type="SAM" id="Phobius"/>
    </source>
</evidence>
<feature type="transmembrane region" description="Helical" evidence="6">
    <location>
        <begin position="150"/>
        <end position="168"/>
    </location>
</feature>
<dbReference type="InterPro" id="IPR020846">
    <property type="entry name" value="MFS_dom"/>
</dbReference>
<evidence type="ECO:0000259" key="7">
    <source>
        <dbReference type="PROSITE" id="PS50850"/>
    </source>
</evidence>
<evidence type="ECO:0000256" key="2">
    <source>
        <dbReference type="ARBA" id="ARBA00022692"/>
    </source>
</evidence>
<keyword evidence="2 6" id="KW-0812">Transmembrane</keyword>
<feature type="region of interest" description="Disordered" evidence="5">
    <location>
        <begin position="49"/>
        <end position="77"/>
    </location>
</feature>
<keyword evidence="3 6" id="KW-1133">Transmembrane helix</keyword>